<organism evidence="6 7">
    <name type="scientific">Sporotomaculum syntrophicum</name>
    <dbReference type="NCBI Taxonomy" id="182264"/>
    <lineage>
        <taxon>Bacteria</taxon>
        <taxon>Bacillati</taxon>
        <taxon>Bacillota</taxon>
        <taxon>Clostridia</taxon>
        <taxon>Eubacteriales</taxon>
        <taxon>Desulfallaceae</taxon>
        <taxon>Sporotomaculum</taxon>
    </lineage>
</organism>
<dbReference type="GO" id="GO:0030145">
    <property type="term" value="F:manganese ion binding"/>
    <property type="evidence" value="ECO:0007669"/>
    <property type="project" value="InterPro"/>
</dbReference>
<comment type="caution">
    <text evidence="6">The sequence shown here is derived from an EMBL/GenBank/DDBJ whole genome shotgun (WGS) entry which is preliminary data.</text>
</comment>
<reference evidence="6" key="1">
    <citation type="submission" date="2016-02" db="EMBL/GenBank/DDBJ databases">
        <title>Draft Genome Sequence of Sporotomaculum syntrophicum Strain FB, a Syntrophic Benzoate Degrader.</title>
        <authorList>
            <person name="Nobu M.K."/>
            <person name="Narihiro T."/>
            <person name="Qiu Y.-L."/>
            <person name="Ohashi A."/>
            <person name="Liu W.-T."/>
            <person name="Yuji S."/>
        </authorList>
    </citation>
    <scope>NUCLEOTIDE SEQUENCE</scope>
    <source>
        <strain evidence="6">FB</strain>
    </source>
</reference>
<dbReference type="EMBL" id="LSRS01000002">
    <property type="protein sequence ID" value="KAF1086070.1"/>
    <property type="molecule type" value="Genomic_DNA"/>
</dbReference>
<evidence type="ECO:0000256" key="3">
    <source>
        <dbReference type="ARBA" id="ARBA00022801"/>
    </source>
</evidence>
<dbReference type="Proteomes" id="UP000798488">
    <property type="component" value="Unassembled WGS sequence"/>
</dbReference>
<dbReference type="Pfam" id="PF19567">
    <property type="entry name" value="CpsB_CapC"/>
    <property type="match status" value="1"/>
</dbReference>
<evidence type="ECO:0000256" key="4">
    <source>
        <dbReference type="ARBA" id="ARBA00022912"/>
    </source>
</evidence>
<dbReference type="EC" id="3.1.3.48" evidence="2"/>
<comment type="catalytic activity">
    <reaction evidence="5">
        <text>O-phospho-L-tyrosyl-[protein] + H2O = L-tyrosyl-[protein] + phosphate</text>
        <dbReference type="Rhea" id="RHEA:10684"/>
        <dbReference type="Rhea" id="RHEA-COMP:10136"/>
        <dbReference type="Rhea" id="RHEA-COMP:20101"/>
        <dbReference type="ChEBI" id="CHEBI:15377"/>
        <dbReference type="ChEBI" id="CHEBI:43474"/>
        <dbReference type="ChEBI" id="CHEBI:46858"/>
        <dbReference type="ChEBI" id="CHEBI:61978"/>
        <dbReference type="EC" id="3.1.3.48"/>
    </reaction>
</comment>
<gene>
    <name evidence="6" type="primary">ywqE</name>
    <name evidence="6" type="ORF">SPSYN_00808</name>
</gene>
<keyword evidence="3 6" id="KW-0378">Hydrolase</keyword>
<proteinExistence type="inferred from homology"/>
<comment type="similarity">
    <text evidence="1">Belongs to the metallo-dependent hydrolases superfamily. CpsB/CapC family.</text>
</comment>
<dbReference type="RefSeq" id="WP_161821208.1">
    <property type="nucleotide sequence ID" value="NZ_LSRS01000002.1"/>
</dbReference>
<protein>
    <recommendedName>
        <fullName evidence="2">protein-tyrosine-phosphatase</fullName>
        <ecNumber evidence="2">3.1.3.48</ecNumber>
    </recommendedName>
</protein>
<keyword evidence="4" id="KW-0904">Protein phosphatase</keyword>
<evidence type="ECO:0000256" key="2">
    <source>
        <dbReference type="ARBA" id="ARBA00013064"/>
    </source>
</evidence>
<name>A0A9D2WR65_9FIRM</name>
<evidence type="ECO:0000256" key="1">
    <source>
        <dbReference type="ARBA" id="ARBA00005750"/>
    </source>
</evidence>
<dbReference type="InterPro" id="IPR016667">
    <property type="entry name" value="Caps_polysacc_synth_CpsB/CapC"/>
</dbReference>
<sequence>MIDLHIHILPGIDDGPATLQKAAAMARLALDAGTSAVVATPHVAPGLYDNDKAGILAAVQEFQSHLQQCEIGLHVYPGAEYLLEPDLAEGLAAGEVLTLANNGRYLLVELPAMGIPVFAEQALFEICLQGVTPVIAHPERNGDFLRDPGKLLPLLDRGALCQGTARSFSGLFGKRVRQVALTYLREGCYSFISSDAHGDGARGPALSDFLITAGDYDPNVGELLTAINPRLLLSGAPLQVSPKLIQTSGLKKRGFWSRLWSK</sequence>
<accession>A0A9D2WR65</accession>
<dbReference type="OrthoDB" id="9788539at2"/>
<dbReference type="Gene3D" id="3.20.20.140">
    <property type="entry name" value="Metal-dependent hydrolases"/>
    <property type="match status" value="1"/>
</dbReference>
<evidence type="ECO:0000256" key="5">
    <source>
        <dbReference type="ARBA" id="ARBA00051722"/>
    </source>
</evidence>
<dbReference type="SUPFAM" id="SSF89550">
    <property type="entry name" value="PHP domain-like"/>
    <property type="match status" value="1"/>
</dbReference>
<keyword evidence="7" id="KW-1185">Reference proteome</keyword>
<dbReference type="PIRSF" id="PIRSF016557">
    <property type="entry name" value="Caps_synth_CpsB"/>
    <property type="match status" value="1"/>
</dbReference>
<dbReference type="InterPro" id="IPR016195">
    <property type="entry name" value="Pol/histidinol_Pase-like"/>
</dbReference>
<evidence type="ECO:0000313" key="7">
    <source>
        <dbReference type="Proteomes" id="UP000798488"/>
    </source>
</evidence>
<evidence type="ECO:0000313" key="6">
    <source>
        <dbReference type="EMBL" id="KAF1086070.1"/>
    </source>
</evidence>
<dbReference type="PANTHER" id="PTHR39181">
    <property type="entry name" value="TYROSINE-PROTEIN PHOSPHATASE YWQE"/>
    <property type="match status" value="1"/>
</dbReference>
<dbReference type="PANTHER" id="PTHR39181:SF1">
    <property type="entry name" value="TYROSINE-PROTEIN PHOSPHATASE YWQE"/>
    <property type="match status" value="1"/>
</dbReference>
<dbReference type="GO" id="GO:0004725">
    <property type="term" value="F:protein tyrosine phosphatase activity"/>
    <property type="evidence" value="ECO:0007669"/>
    <property type="project" value="UniProtKB-EC"/>
</dbReference>
<dbReference type="AlphaFoldDB" id="A0A9D2WR65"/>